<gene>
    <name evidence="2" type="ORF">SDC9_153074</name>
</gene>
<feature type="compositionally biased region" description="Basic residues" evidence="1">
    <location>
        <begin position="144"/>
        <end position="154"/>
    </location>
</feature>
<dbReference type="EMBL" id="VSSQ01051730">
    <property type="protein sequence ID" value="MPN05820.1"/>
    <property type="molecule type" value="Genomic_DNA"/>
</dbReference>
<reference evidence="2" key="1">
    <citation type="submission" date="2019-08" db="EMBL/GenBank/DDBJ databases">
        <authorList>
            <person name="Kucharzyk K."/>
            <person name="Murdoch R.W."/>
            <person name="Higgins S."/>
            <person name="Loffler F."/>
        </authorList>
    </citation>
    <scope>NUCLEOTIDE SEQUENCE</scope>
</reference>
<dbReference type="AlphaFoldDB" id="A0A645EWK2"/>
<protein>
    <submittedName>
        <fullName evidence="2">Uncharacterized protein</fullName>
    </submittedName>
</protein>
<sequence length="154" mass="16655">MDRGHQLAVGVKGNLRQTGILLPDLLLVKAEPLSQTHQRRLRGVAHLAALVHRGVAAQQGRPQQGLLHRVGKVRVLHQNDFSGGIELLNGHFILGQGAGFVGADHRNASQSLHRLQFADDGILPGHGPGAEGEHNGNDGAQRLRNGRHRQRHGE</sequence>
<organism evidence="2">
    <name type="scientific">bioreactor metagenome</name>
    <dbReference type="NCBI Taxonomy" id="1076179"/>
    <lineage>
        <taxon>unclassified sequences</taxon>
        <taxon>metagenomes</taxon>
        <taxon>ecological metagenomes</taxon>
    </lineage>
</organism>
<name>A0A645EWK2_9ZZZZ</name>
<feature type="region of interest" description="Disordered" evidence="1">
    <location>
        <begin position="119"/>
        <end position="154"/>
    </location>
</feature>
<evidence type="ECO:0000256" key="1">
    <source>
        <dbReference type="SAM" id="MobiDB-lite"/>
    </source>
</evidence>
<proteinExistence type="predicted"/>
<accession>A0A645EWK2</accession>
<evidence type="ECO:0000313" key="2">
    <source>
        <dbReference type="EMBL" id="MPN05820.1"/>
    </source>
</evidence>
<comment type="caution">
    <text evidence="2">The sequence shown here is derived from an EMBL/GenBank/DDBJ whole genome shotgun (WGS) entry which is preliminary data.</text>
</comment>